<evidence type="ECO:0000259" key="2">
    <source>
        <dbReference type="Pfam" id="PF04773"/>
    </source>
</evidence>
<dbReference type="PANTHER" id="PTHR30273:SF2">
    <property type="entry name" value="PROTEIN FECR"/>
    <property type="match status" value="1"/>
</dbReference>
<dbReference type="InterPro" id="IPR032508">
    <property type="entry name" value="FecR_C"/>
</dbReference>
<feature type="domain" description="Protein FecR C-terminal" evidence="3">
    <location>
        <begin position="328"/>
        <end position="396"/>
    </location>
</feature>
<gene>
    <name evidence="4" type="ORF">GCM10022395_03270</name>
</gene>
<organism evidence="4 5">
    <name type="scientific">Snuella lapsa</name>
    <dbReference type="NCBI Taxonomy" id="870481"/>
    <lineage>
        <taxon>Bacteria</taxon>
        <taxon>Pseudomonadati</taxon>
        <taxon>Bacteroidota</taxon>
        <taxon>Flavobacteriia</taxon>
        <taxon>Flavobacteriales</taxon>
        <taxon>Flavobacteriaceae</taxon>
        <taxon>Snuella</taxon>
    </lineage>
</organism>
<comment type="caution">
    <text evidence="4">The sequence shown here is derived from an EMBL/GenBank/DDBJ whole genome shotgun (WGS) entry which is preliminary data.</text>
</comment>
<evidence type="ECO:0000313" key="4">
    <source>
        <dbReference type="EMBL" id="GAA3555181.1"/>
    </source>
</evidence>
<dbReference type="RefSeq" id="WP_345003980.1">
    <property type="nucleotide sequence ID" value="NZ_BAABCY010000012.1"/>
</dbReference>
<dbReference type="PANTHER" id="PTHR30273">
    <property type="entry name" value="PERIPLASMIC SIGNAL SENSOR AND SIGMA FACTOR ACTIVATOR FECR-RELATED"/>
    <property type="match status" value="1"/>
</dbReference>
<accession>A0ABP6WRU7</accession>
<dbReference type="Pfam" id="PF16344">
    <property type="entry name" value="FecR_C"/>
    <property type="match status" value="1"/>
</dbReference>
<feature type="transmembrane region" description="Helical" evidence="1">
    <location>
        <begin position="98"/>
        <end position="115"/>
    </location>
</feature>
<evidence type="ECO:0000256" key="1">
    <source>
        <dbReference type="SAM" id="Phobius"/>
    </source>
</evidence>
<dbReference type="Proteomes" id="UP001500954">
    <property type="component" value="Unassembled WGS sequence"/>
</dbReference>
<dbReference type="InterPro" id="IPR012373">
    <property type="entry name" value="Ferrdict_sens_TM"/>
</dbReference>
<dbReference type="EMBL" id="BAABCY010000012">
    <property type="protein sequence ID" value="GAA3555181.1"/>
    <property type="molecule type" value="Genomic_DNA"/>
</dbReference>
<dbReference type="Gene3D" id="3.55.50.30">
    <property type="match status" value="1"/>
</dbReference>
<name>A0ABP6WRU7_9FLAO</name>
<reference evidence="5" key="1">
    <citation type="journal article" date="2019" name="Int. J. Syst. Evol. Microbiol.">
        <title>The Global Catalogue of Microorganisms (GCM) 10K type strain sequencing project: providing services to taxonomists for standard genome sequencing and annotation.</title>
        <authorList>
            <consortium name="The Broad Institute Genomics Platform"/>
            <consortium name="The Broad Institute Genome Sequencing Center for Infectious Disease"/>
            <person name="Wu L."/>
            <person name="Ma J."/>
        </authorList>
    </citation>
    <scope>NUCLEOTIDE SEQUENCE [LARGE SCALE GENOMIC DNA]</scope>
    <source>
        <strain evidence="5">JCM 17111</strain>
    </source>
</reference>
<keyword evidence="1" id="KW-0812">Transmembrane</keyword>
<keyword evidence="1" id="KW-0472">Membrane</keyword>
<dbReference type="Gene3D" id="2.60.120.1440">
    <property type="match status" value="1"/>
</dbReference>
<keyword evidence="1" id="KW-1133">Transmembrane helix</keyword>
<dbReference type="Pfam" id="PF04773">
    <property type="entry name" value="FecR"/>
    <property type="match status" value="1"/>
</dbReference>
<keyword evidence="5" id="KW-1185">Reference proteome</keyword>
<dbReference type="InterPro" id="IPR006860">
    <property type="entry name" value="FecR"/>
</dbReference>
<evidence type="ECO:0000259" key="3">
    <source>
        <dbReference type="Pfam" id="PF16344"/>
    </source>
</evidence>
<protein>
    <recommendedName>
        <fullName evidence="6">FecR family protein</fullName>
    </recommendedName>
</protein>
<evidence type="ECO:0008006" key="6">
    <source>
        <dbReference type="Google" id="ProtNLM"/>
    </source>
</evidence>
<sequence>MSKVNDPILKLIAAFTANSISKSQLKDLKAWLQETPENKKLFTNYLQFYKKSQRIGFIEHVDIDSAWKNVVEKLEHPLEPKAKSIDFERRPIRIMYRIFKYAALIVLLLGIGYLLQKTYFNKPFESVLPSESITLQLEDGSIEIIRLNESSDIVDAKGNIVVSQKGNQLVYTNGAEKDTLVYNTLTVPYGKRFKITLSDGTRVNLNAGTSLKYPVKFIKGENRRVFLEGEAYFDVAKDAEHPFVVNANAIDVRVLGTQFNVSSYPEDETINTVLVEGSVSIYKAESTYSSETATFLEPGFKAAYDKNYGNITIDKADIEMHTAWIKGKIVLKHIPFDDIVKKLERHYNVVIQNNNKVLGKDFITATFDIETIEEVLKYIDELHSIDYTIRNNLITIK</sequence>
<evidence type="ECO:0000313" key="5">
    <source>
        <dbReference type="Proteomes" id="UP001500954"/>
    </source>
</evidence>
<feature type="domain" description="FecR protein" evidence="2">
    <location>
        <begin position="185"/>
        <end position="279"/>
    </location>
</feature>
<proteinExistence type="predicted"/>